<dbReference type="SUPFAM" id="SSF51230">
    <property type="entry name" value="Single hybrid motif"/>
    <property type="match status" value="1"/>
</dbReference>
<dbReference type="Gene3D" id="4.10.320.10">
    <property type="entry name" value="E3-binding domain"/>
    <property type="match status" value="1"/>
</dbReference>
<dbReference type="InterPro" id="IPR004167">
    <property type="entry name" value="PSBD"/>
</dbReference>
<dbReference type="EMBL" id="ML977501">
    <property type="protein sequence ID" value="KAF2132212.1"/>
    <property type="molecule type" value="Genomic_DNA"/>
</dbReference>
<evidence type="ECO:0000256" key="2">
    <source>
        <dbReference type="ARBA" id="ARBA00022823"/>
    </source>
</evidence>
<dbReference type="FunFam" id="2.40.50.100:FF:000010">
    <property type="entry name" value="Acetyltransferase component of pyruvate dehydrogenase complex"/>
    <property type="match status" value="1"/>
</dbReference>
<gene>
    <name evidence="6" type="ORF">P153DRAFT_364635</name>
</gene>
<dbReference type="Gene3D" id="2.40.50.100">
    <property type="match status" value="1"/>
</dbReference>
<dbReference type="PROSITE" id="PS51826">
    <property type="entry name" value="PSBD"/>
    <property type="match status" value="1"/>
</dbReference>
<dbReference type="InterPro" id="IPR045257">
    <property type="entry name" value="E2/Pdx1"/>
</dbReference>
<sequence>MASIAGLCRVSARAAQQLGNNGARRAFHAGQASLAAQNFNMPALSPTMTEGNIATWKIKEGDSYAAGDVLLEIETDKAQMDVEAQEDGILAKIIQGDNSKGVPVGKRIAVTAEPGDDLSSLEIPAEDNSAPKKADAPKKQPKEESKPVPKEERTSSPAPKSDASKKTSSGKAQKQTYPLYPSVQHLMKVNGLPKEEADKIPATGPGGRLLKGDVLAYIGKVEKSYPAQSAERFEKLGHLDLSNIKPAAKKEAPAQKPVAEAAPIAEALPVEVALPISLTAVLECQKRVKESIGVFLPLSTFIARATELANEELPKSTTAKPSADELFNAVLGLNKIGGKNSSRGHFVPQMIALPPATLPSTRASAFKKPDVLDILAGKKTSARSAKTPTSGAAERVIGPLNVFSVSVPKGDEKRGRVFLERVKTVLEVEPGRLVV</sequence>
<feature type="compositionally biased region" description="Low complexity" evidence="3">
    <location>
        <begin position="155"/>
        <end position="169"/>
    </location>
</feature>
<dbReference type="PROSITE" id="PS50968">
    <property type="entry name" value="BIOTINYL_LIPOYL"/>
    <property type="match status" value="1"/>
</dbReference>
<feature type="region of interest" description="Disordered" evidence="3">
    <location>
        <begin position="113"/>
        <end position="179"/>
    </location>
</feature>
<feature type="domain" description="Lipoyl-binding" evidence="4">
    <location>
        <begin position="36"/>
        <end position="112"/>
    </location>
</feature>
<evidence type="ECO:0000259" key="5">
    <source>
        <dbReference type="PROSITE" id="PS51826"/>
    </source>
</evidence>
<dbReference type="InterPro" id="IPR011053">
    <property type="entry name" value="Single_hybrid_motif"/>
</dbReference>
<dbReference type="GO" id="GO:0006086">
    <property type="term" value="P:pyruvate decarboxylation to acetyl-CoA"/>
    <property type="evidence" value="ECO:0007669"/>
    <property type="project" value="InterPro"/>
</dbReference>
<evidence type="ECO:0000256" key="3">
    <source>
        <dbReference type="SAM" id="MobiDB-lite"/>
    </source>
</evidence>
<dbReference type="AlphaFoldDB" id="A0A6A6AJQ7"/>
<dbReference type="Proteomes" id="UP000799771">
    <property type="component" value="Unassembled WGS sequence"/>
</dbReference>
<dbReference type="PANTHER" id="PTHR23151">
    <property type="entry name" value="DIHYDROLIPOAMIDE ACETYL/SUCCINYL-TRANSFERASE-RELATED"/>
    <property type="match status" value="1"/>
</dbReference>
<feature type="compositionally biased region" description="Basic and acidic residues" evidence="3">
    <location>
        <begin position="129"/>
        <end position="154"/>
    </location>
</feature>
<dbReference type="GO" id="GO:0045254">
    <property type="term" value="C:pyruvate dehydrogenase complex"/>
    <property type="evidence" value="ECO:0007669"/>
    <property type="project" value="InterPro"/>
</dbReference>
<dbReference type="GeneID" id="54408076"/>
<accession>A0A6A6AJQ7</accession>
<evidence type="ECO:0008006" key="8">
    <source>
        <dbReference type="Google" id="ProtNLM"/>
    </source>
</evidence>
<reference evidence="6" key="1">
    <citation type="journal article" date="2020" name="Stud. Mycol.">
        <title>101 Dothideomycetes genomes: a test case for predicting lifestyles and emergence of pathogens.</title>
        <authorList>
            <person name="Haridas S."/>
            <person name="Albert R."/>
            <person name="Binder M."/>
            <person name="Bloem J."/>
            <person name="Labutti K."/>
            <person name="Salamov A."/>
            <person name="Andreopoulos B."/>
            <person name="Baker S."/>
            <person name="Barry K."/>
            <person name="Bills G."/>
            <person name="Bluhm B."/>
            <person name="Cannon C."/>
            <person name="Castanera R."/>
            <person name="Culley D."/>
            <person name="Daum C."/>
            <person name="Ezra D."/>
            <person name="Gonzalez J."/>
            <person name="Henrissat B."/>
            <person name="Kuo A."/>
            <person name="Liang C."/>
            <person name="Lipzen A."/>
            <person name="Lutzoni F."/>
            <person name="Magnuson J."/>
            <person name="Mondo S."/>
            <person name="Nolan M."/>
            <person name="Ohm R."/>
            <person name="Pangilinan J."/>
            <person name="Park H.-J."/>
            <person name="Ramirez L."/>
            <person name="Alfaro M."/>
            <person name="Sun H."/>
            <person name="Tritt A."/>
            <person name="Yoshinaga Y."/>
            <person name="Zwiers L.-H."/>
            <person name="Turgeon B."/>
            <person name="Goodwin S."/>
            <person name="Spatafora J."/>
            <person name="Crous P."/>
            <person name="Grigoriev I."/>
        </authorList>
    </citation>
    <scope>NUCLEOTIDE SEQUENCE</scope>
    <source>
        <strain evidence="6">CBS 119687</strain>
    </source>
</reference>
<evidence type="ECO:0000256" key="1">
    <source>
        <dbReference type="ARBA" id="ARBA00007317"/>
    </source>
</evidence>
<proteinExistence type="inferred from homology"/>
<keyword evidence="2" id="KW-0450">Lipoyl</keyword>
<feature type="domain" description="Peripheral subunit-binding (PSBD)" evidence="5">
    <location>
        <begin position="178"/>
        <end position="218"/>
    </location>
</feature>
<name>A0A6A6AJQ7_9PLEO</name>
<keyword evidence="7" id="KW-1185">Reference proteome</keyword>
<evidence type="ECO:0000313" key="6">
    <source>
        <dbReference type="EMBL" id="KAF2132212.1"/>
    </source>
</evidence>
<protein>
    <recommendedName>
        <fullName evidence="8">Pyruvate dehydrogenase protein x component</fullName>
    </recommendedName>
</protein>
<evidence type="ECO:0000259" key="4">
    <source>
        <dbReference type="PROSITE" id="PS50968"/>
    </source>
</evidence>
<dbReference type="CDD" id="cd06849">
    <property type="entry name" value="lipoyl_domain"/>
    <property type="match status" value="1"/>
</dbReference>
<comment type="similarity">
    <text evidence="1">Belongs to the 2-oxoacid dehydrogenase family.</text>
</comment>
<dbReference type="OrthoDB" id="202158at2759"/>
<dbReference type="GO" id="GO:0004742">
    <property type="term" value="F:dihydrolipoyllysine-residue acetyltransferase activity"/>
    <property type="evidence" value="ECO:0007669"/>
    <property type="project" value="TreeGrafter"/>
</dbReference>
<organism evidence="6 7">
    <name type="scientific">Dothidotthia symphoricarpi CBS 119687</name>
    <dbReference type="NCBI Taxonomy" id="1392245"/>
    <lineage>
        <taxon>Eukaryota</taxon>
        <taxon>Fungi</taxon>
        <taxon>Dikarya</taxon>
        <taxon>Ascomycota</taxon>
        <taxon>Pezizomycotina</taxon>
        <taxon>Dothideomycetes</taxon>
        <taxon>Pleosporomycetidae</taxon>
        <taxon>Pleosporales</taxon>
        <taxon>Dothidotthiaceae</taxon>
        <taxon>Dothidotthia</taxon>
    </lineage>
</organism>
<evidence type="ECO:0000313" key="7">
    <source>
        <dbReference type="Proteomes" id="UP000799771"/>
    </source>
</evidence>
<dbReference type="Pfam" id="PF00364">
    <property type="entry name" value="Biotin_lipoyl"/>
    <property type="match status" value="1"/>
</dbReference>
<dbReference type="RefSeq" id="XP_033526599.1">
    <property type="nucleotide sequence ID" value="XM_033667644.1"/>
</dbReference>
<dbReference type="InterPro" id="IPR000089">
    <property type="entry name" value="Biotin_lipoyl"/>
</dbReference>
<dbReference type="PANTHER" id="PTHR23151:SF82">
    <property type="entry name" value="PYRUVATE DEHYDROGENASE COMPLEX PROTEIN X COMPONENT, MITOCHONDRIAL"/>
    <property type="match status" value="1"/>
</dbReference>
<dbReference type="InterPro" id="IPR036625">
    <property type="entry name" value="E3-bd_dom_sf"/>
</dbReference>
<dbReference type="SUPFAM" id="SSF47005">
    <property type="entry name" value="Peripheral subunit-binding domain of 2-oxo acid dehydrogenase complex"/>
    <property type="match status" value="1"/>
</dbReference>